<dbReference type="Gene3D" id="1.10.10.60">
    <property type="entry name" value="Homeodomain-like"/>
    <property type="match status" value="2"/>
</dbReference>
<evidence type="ECO:0000313" key="6">
    <source>
        <dbReference type="Proteomes" id="UP001269081"/>
    </source>
</evidence>
<protein>
    <submittedName>
        <fullName evidence="5">AraC-like DNA-binding protein</fullName>
    </submittedName>
</protein>
<keyword evidence="2" id="KW-0238">DNA-binding</keyword>
<accession>A0ABU1Y963</accession>
<dbReference type="InterPro" id="IPR018062">
    <property type="entry name" value="HTH_AraC-typ_CS"/>
</dbReference>
<organism evidence="5 6">
    <name type="scientific">Flavobacterium piscis</name>
    <dbReference type="NCBI Taxonomy" id="1114874"/>
    <lineage>
        <taxon>Bacteria</taxon>
        <taxon>Pseudomonadati</taxon>
        <taxon>Bacteroidota</taxon>
        <taxon>Flavobacteriia</taxon>
        <taxon>Flavobacteriales</taxon>
        <taxon>Flavobacteriaceae</taxon>
        <taxon>Flavobacterium</taxon>
    </lineage>
</organism>
<keyword evidence="1" id="KW-0805">Transcription regulation</keyword>
<dbReference type="PANTHER" id="PTHR43280:SF27">
    <property type="entry name" value="TRANSCRIPTIONAL REGULATOR MTLR"/>
    <property type="match status" value="1"/>
</dbReference>
<keyword evidence="3" id="KW-0804">Transcription</keyword>
<dbReference type="SUPFAM" id="SSF51215">
    <property type="entry name" value="Regulatory protein AraC"/>
    <property type="match status" value="1"/>
</dbReference>
<evidence type="ECO:0000256" key="1">
    <source>
        <dbReference type="ARBA" id="ARBA00023015"/>
    </source>
</evidence>
<dbReference type="InterPro" id="IPR009057">
    <property type="entry name" value="Homeodomain-like_sf"/>
</dbReference>
<dbReference type="PANTHER" id="PTHR43280">
    <property type="entry name" value="ARAC-FAMILY TRANSCRIPTIONAL REGULATOR"/>
    <property type="match status" value="1"/>
</dbReference>
<dbReference type="PRINTS" id="PR00032">
    <property type="entry name" value="HTHARAC"/>
</dbReference>
<dbReference type="InterPro" id="IPR037923">
    <property type="entry name" value="HTH-like"/>
</dbReference>
<dbReference type="InterPro" id="IPR020449">
    <property type="entry name" value="Tscrpt_reg_AraC-type_HTH"/>
</dbReference>
<evidence type="ECO:0000259" key="4">
    <source>
        <dbReference type="PROSITE" id="PS01124"/>
    </source>
</evidence>
<dbReference type="SMART" id="SM00342">
    <property type="entry name" value="HTH_ARAC"/>
    <property type="match status" value="1"/>
</dbReference>
<dbReference type="SUPFAM" id="SSF46689">
    <property type="entry name" value="Homeodomain-like"/>
    <property type="match status" value="2"/>
</dbReference>
<dbReference type="PROSITE" id="PS01124">
    <property type="entry name" value="HTH_ARAC_FAMILY_2"/>
    <property type="match status" value="1"/>
</dbReference>
<dbReference type="Proteomes" id="UP001269081">
    <property type="component" value="Unassembled WGS sequence"/>
</dbReference>
<name>A0ABU1Y963_9FLAO</name>
<dbReference type="Pfam" id="PF12833">
    <property type="entry name" value="HTH_18"/>
    <property type="match status" value="1"/>
</dbReference>
<dbReference type="EMBL" id="JAVDWQ010000008">
    <property type="protein sequence ID" value="MDR7210618.1"/>
    <property type="molecule type" value="Genomic_DNA"/>
</dbReference>
<reference evidence="5 6" key="1">
    <citation type="submission" date="2023-07" db="EMBL/GenBank/DDBJ databases">
        <title>Sorghum-associated microbial communities from plants grown in Nebraska, USA.</title>
        <authorList>
            <person name="Schachtman D."/>
        </authorList>
    </citation>
    <scope>NUCLEOTIDE SEQUENCE [LARGE SCALE GENOMIC DNA]</scope>
    <source>
        <strain evidence="5 6">4129</strain>
    </source>
</reference>
<comment type="caution">
    <text evidence="5">The sequence shown here is derived from an EMBL/GenBank/DDBJ whole genome shotgun (WGS) entry which is preliminary data.</text>
</comment>
<sequence length="293" mass="34155">MMSSDKNFFREIAPLSAGDSFLVFDRVKDSFDFPVHYHPEFEINFILNGKGVKRVVGDNIEEIDNVELVLIGPNLYHGWELNKCTSKKIHEITIQFHNDLFHESLLSRRIMNPIRDMFNRSIHGILFSKKVAEELMPRLISLSKLDGMDYFLEITSLLYDLANSRNQRLLSTYTVDYDTFDDYDKMKLVYEYVQKNFTGKITLEDAANIASMSMISFNRFIKKRTGKTFVNYINDIRIGYAARWLVEKDMSVSEVAFKSGFNNIANFNRSFKAIKNCTPSQYREDFSGLKRIL</sequence>
<proteinExistence type="predicted"/>
<dbReference type="InterPro" id="IPR018060">
    <property type="entry name" value="HTH_AraC"/>
</dbReference>
<evidence type="ECO:0000313" key="5">
    <source>
        <dbReference type="EMBL" id="MDR7210618.1"/>
    </source>
</evidence>
<feature type="domain" description="HTH araC/xylS-type" evidence="4">
    <location>
        <begin position="187"/>
        <end position="285"/>
    </location>
</feature>
<keyword evidence="6" id="KW-1185">Reference proteome</keyword>
<dbReference type="PROSITE" id="PS00041">
    <property type="entry name" value="HTH_ARAC_FAMILY_1"/>
    <property type="match status" value="1"/>
</dbReference>
<evidence type="ECO:0000256" key="2">
    <source>
        <dbReference type="ARBA" id="ARBA00023125"/>
    </source>
</evidence>
<evidence type="ECO:0000256" key="3">
    <source>
        <dbReference type="ARBA" id="ARBA00023163"/>
    </source>
</evidence>
<gene>
    <name evidence="5" type="ORF">J2W48_002568</name>
</gene>